<evidence type="ECO:0000256" key="7">
    <source>
        <dbReference type="ARBA" id="ARBA00022889"/>
    </source>
</evidence>
<dbReference type="Gene3D" id="1.25.10.10">
    <property type="entry name" value="Leucine-rich Repeat Variant"/>
    <property type="match status" value="1"/>
</dbReference>
<name>A0A8C1REP4_CYPCA</name>
<evidence type="ECO:0000256" key="1">
    <source>
        <dbReference type="ARBA" id="ARBA00004123"/>
    </source>
</evidence>
<sequence length="600" mass="67163">MRPTLDLTVDEHLAPLPPHAYFQDLYRMQTLVPQKRASMVSLDTIRKDPRWRDPNLREVISMLSHPMDPVKSNAAAYLQHLCYENDTVKQDVRQLRGIPVLVGLLDHPKAEVHRKACGALRNISFGRDNFNKVAIKNSDGIPALLRLLRRTDDVEVRELVTGLCFQVKKTYIIKPRLHYCVFILRLSVCVDSDPSDCSRMILCSCVCRNVSSDGAEARQRLRECDGLVDALLHALYSAVAKRDINNKSVENCVCILRNLSYHVHKEVPGAEKFHIQAANHSAKPGGHHKKKDESDCFGGRTTKGKRHGAGEKKSGGVDLSKRSLPMKGLELLYQPEVVRLYLSLLKLSQNHNTLEAAAGALQNLSAGHWPWSNYIRATVRKEKGLPVLVELLHSDADKVVRAIAIALRNLAIDHKNKDLIGSYAMRDLVSNLPCGQQRPAKNLEGDTVVAVLNTILEIVSENLENARFLIQGQGIQKLVSINRTSQSVRETKAASHILQTVWSYKDLRHTLCKAGWNKTHFKTAVSSLPKKQKNAKQGNDDITLPLMEKNQVMLVAVSSTDGYCTVDQAERAGDAPCHMIERETFQVCGHVVSFLFSRNF</sequence>
<comment type="similarity">
    <text evidence="4">Belongs to the beta-catenin family.</text>
</comment>
<evidence type="ECO:0000256" key="9">
    <source>
        <dbReference type="ARBA" id="ARBA00023242"/>
    </source>
</evidence>
<dbReference type="SUPFAM" id="SSF48371">
    <property type="entry name" value="ARM repeat"/>
    <property type="match status" value="1"/>
</dbReference>
<feature type="repeat" description="ARM" evidence="10">
    <location>
        <begin position="383"/>
        <end position="420"/>
    </location>
</feature>
<proteinExistence type="inferred from homology"/>
<evidence type="ECO:0000313" key="12">
    <source>
        <dbReference type="Ensembl" id="ENSCCRP00010108557.1"/>
    </source>
</evidence>
<dbReference type="Proteomes" id="UP000694427">
    <property type="component" value="Unplaced"/>
</dbReference>
<evidence type="ECO:0000256" key="10">
    <source>
        <dbReference type="PROSITE-ProRule" id="PRU00259"/>
    </source>
</evidence>
<dbReference type="GO" id="GO:0005912">
    <property type="term" value="C:adherens junction"/>
    <property type="evidence" value="ECO:0007669"/>
    <property type="project" value="UniProtKB-SubCell"/>
</dbReference>
<keyword evidence="7" id="KW-0130">Cell adhesion</keyword>
<reference evidence="12" key="2">
    <citation type="submission" date="2025-09" db="UniProtKB">
        <authorList>
            <consortium name="Ensembl"/>
        </authorList>
    </citation>
    <scope>IDENTIFICATION</scope>
</reference>
<organism evidence="12 13">
    <name type="scientific">Cyprinus carpio</name>
    <name type="common">Common carp</name>
    <dbReference type="NCBI Taxonomy" id="7962"/>
    <lineage>
        <taxon>Eukaryota</taxon>
        <taxon>Metazoa</taxon>
        <taxon>Chordata</taxon>
        <taxon>Craniata</taxon>
        <taxon>Vertebrata</taxon>
        <taxon>Euteleostomi</taxon>
        <taxon>Actinopterygii</taxon>
        <taxon>Neopterygii</taxon>
        <taxon>Teleostei</taxon>
        <taxon>Ostariophysi</taxon>
        <taxon>Cypriniformes</taxon>
        <taxon>Cyprinidae</taxon>
        <taxon>Cyprininae</taxon>
        <taxon>Cyprinus</taxon>
    </lineage>
</organism>
<evidence type="ECO:0000256" key="8">
    <source>
        <dbReference type="ARBA" id="ARBA00022949"/>
    </source>
</evidence>
<keyword evidence="5" id="KW-0963">Cytoplasm</keyword>
<dbReference type="PROSITE" id="PS50176">
    <property type="entry name" value="ARM_REPEAT"/>
    <property type="match status" value="2"/>
</dbReference>
<evidence type="ECO:0000256" key="5">
    <source>
        <dbReference type="ARBA" id="ARBA00022490"/>
    </source>
</evidence>
<evidence type="ECO:0000256" key="3">
    <source>
        <dbReference type="ARBA" id="ARBA00004536"/>
    </source>
</evidence>
<evidence type="ECO:0000256" key="6">
    <source>
        <dbReference type="ARBA" id="ARBA00022737"/>
    </source>
</evidence>
<accession>A0A8C1REP4</accession>
<keyword evidence="13" id="KW-1185">Reference proteome</keyword>
<dbReference type="Pfam" id="PF00514">
    <property type="entry name" value="Arm"/>
    <property type="match status" value="3"/>
</dbReference>
<protein>
    <submittedName>
        <fullName evidence="12">ARVCF delta catenin family member a</fullName>
    </submittedName>
</protein>
<dbReference type="InterPro" id="IPR016024">
    <property type="entry name" value="ARM-type_fold"/>
</dbReference>
<dbReference type="GO" id="GO:0005737">
    <property type="term" value="C:cytoplasm"/>
    <property type="evidence" value="ECO:0007669"/>
    <property type="project" value="UniProtKB-SubCell"/>
</dbReference>
<evidence type="ECO:0000256" key="4">
    <source>
        <dbReference type="ARBA" id="ARBA00005462"/>
    </source>
</evidence>
<dbReference type="GO" id="GO:0098609">
    <property type="term" value="P:cell-cell adhesion"/>
    <property type="evidence" value="ECO:0007669"/>
    <property type="project" value="InterPro"/>
</dbReference>
<dbReference type="FunFam" id="1.25.10.10:FF:000007">
    <property type="entry name" value="ARVCF, delta catenin family member"/>
    <property type="match status" value="1"/>
</dbReference>
<keyword evidence="9" id="KW-0539">Nucleus</keyword>
<keyword evidence="8" id="KW-0965">Cell junction</keyword>
<keyword evidence="6" id="KW-0677">Repeat</keyword>
<feature type="compositionally biased region" description="Basic and acidic residues" evidence="11">
    <location>
        <begin position="308"/>
        <end position="317"/>
    </location>
</feature>
<feature type="region of interest" description="Disordered" evidence="11">
    <location>
        <begin position="281"/>
        <end position="317"/>
    </location>
</feature>
<evidence type="ECO:0000256" key="11">
    <source>
        <dbReference type="SAM" id="MobiDB-lite"/>
    </source>
</evidence>
<dbReference type="SMART" id="SM00185">
    <property type="entry name" value="ARM"/>
    <property type="match status" value="6"/>
</dbReference>
<dbReference type="PANTHER" id="PTHR10372">
    <property type="entry name" value="PLAKOPHILLIN-RELATED"/>
    <property type="match status" value="1"/>
</dbReference>
<dbReference type="GO" id="GO:0005634">
    <property type="term" value="C:nucleus"/>
    <property type="evidence" value="ECO:0007669"/>
    <property type="project" value="UniProtKB-SubCell"/>
</dbReference>
<evidence type="ECO:0000313" key="13">
    <source>
        <dbReference type="Proteomes" id="UP000694427"/>
    </source>
</evidence>
<dbReference type="InterPro" id="IPR011989">
    <property type="entry name" value="ARM-like"/>
</dbReference>
<dbReference type="Ensembl" id="ENSCCRT00010120808.1">
    <property type="protein sequence ID" value="ENSCCRP00010108557.1"/>
    <property type="gene ID" value="ENSCCRG00010047900.1"/>
</dbReference>
<dbReference type="AlphaFoldDB" id="A0A8C1REP4"/>
<dbReference type="InterPro" id="IPR000225">
    <property type="entry name" value="Armadillo"/>
</dbReference>
<evidence type="ECO:0000256" key="2">
    <source>
        <dbReference type="ARBA" id="ARBA00004496"/>
    </source>
</evidence>
<dbReference type="GO" id="GO:0005886">
    <property type="term" value="C:plasma membrane"/>
    <property type="evidence" value="ECO:0007669"/>
    <property type="project" value="TreeGrafter"/>
</dbReference>
<comment type="subcellular location">
    <subcellularLocation>
        <location evidence="3">Cell junction</location>
        <location evidence="3">Adherens junction</location>
    </subcellularLocation>
    <subcellularLocation>
        <location evidence="2">Cytoplasm</location>
    </subcellularLocation>
    <subcellularLocation>
        <location evidence="1">Nucleus</location>
    </subcellularLocation>
</comment>
<dbReference type="PANTHER" id="PTHR10372:SF5">
    <property type="entry name" value="SPLICING REGULATOR ARVCF"/>
    <property type="match status" value="1"/>
</dbReference>
<reference evidence="12" key="1">
    <citation type="submission" date="2025-08" db="UniProtKB">
        <authorList>
            <consortium name="Ensembl"/>
        </authorList>
    </citation>
    <scope>IDENTIFICATION</scope>
</reference>
<feature type="repeat" description="ARM" evidence="10">
    <location>
        <begin position="96"/>
        <end position="129"/>
    </location>
</feature>
<dbReference type="GO" id="GO:0048513">
    <property type="term" value="P:animal organ development"/>
    <property type="evidence" value="ECO:0007669"/>
    <property type="project" value="UniProtKB-ARBA"/>
</dbReference>
<dbReference type="InterPro" id="IPR028435">
    <property type="entry name" value="Plakophilin/d_Catenin"/>
</dbReference>